<name>A0A419SYN5_9FIRM</name>
<dbReference type="EMBL" id="MCIA01000031">
    <property type="protein sequence ID" value="RKD30248.1"/>
    <property type="molecule type" value="Genomic_DNA"/>
</dbReference>
<dbReference type="RefSeq" id="WP_120197771.1">
    <property type="nucleotide sequence ID" value="NZ_MCIA01000031.1"/>
</dbReference>
<keyword evidence="2" id="KW-1185">Reference proteome</keyword>
<proteinExistence type="predicted"/>
<accession>A0A419SYN5</accession>
<reference evidence="1 2" key="1">
    <citation type="submission" date="2016-08" db="EMBL/GenBank/DDBJ databases">
        <title>A new outlook on sporulation: Clostridium algidixylanolyticum.</title>
        <authorList>
            <person name="Poppleton D.I."/>
            <person name="Gribaldo S."/>
        </authorList>
    </citation>
    <scope>NUCLEOTIDE SEQUENCE [LARGE SCALE GENOMIC DNA]</scope>
    <source>
        <strain evidence="1 2">SPL73</strain>
    </source>
</reference>
<comment type="caution">
    <text evidence="1">The sequence shown here is derived from an EMBL/GenBank/DDBJ whole genome shotgun (WGS) entry which is preliminary data.</text>
</comment>
<dbReference type="Proteomes" id="UP000284277">
    <property type="component" value="Unassembled WGS sequence"/>
</dbReference>
<dbReference type="AlphaFoldDB" id="A0A419SYN5"/>
<gene>
    <name evidence="1" type="ORF">BET01_06540</name>
</gene>
<evidence type="ECO:0000313" key="1">
    <source>
        <dbReference type="EMBL" id="RKD30248.1"/>
    </source>
</evidence>
<dbReference type="OrthoDB" id="5180688at2"/>
<sequence>MIDEKKGTNLVMQLIKDGFVVKNDLLHTLQSEEVLTTPEKVRDEMEVWYKNMGIETLTGKPFRLTLPYFTEEEIKEVEANDEILLCLPSGIDVVTLGKMFHMDCWAFHDPLVTLNTEYADFWFSTKKSPEPDFLDRTPREISKQYKDDEKLNISIERYMVFLARMKYLTGEYPEKECKTWLPNTRYEGKGIVIAGIDSNSKFCAHGWMPNFHSPRVGGRYVYIVDHH</sequence>
<evidence type="ECO:0000313" key="2">
    <source>
        <dbReference type="Proteomes" id="UP000284277"/>
    </source>
</evidence>
<organism evidence="1 2">
    <name type="scientific">Lacrimispora algidixylanolytica</name>
    <dbReference type="NCBI Taxonomy" id="94868"/>
    <lineage>
        <taxon>Bacteria</taxon>
        <taxon>Bacillati</taxon>
        <taxon>Bacillota</taxon>
        <taxon>Clostridia</taxon>
        <taxon>Lachnospirales</taxon>
        <taxon>Lachnospiraceae</taxon>
        <taxon>Lacrimispora</taxon>
    </lineage>
</organism>
<protein>
    <submittedName>
        <fullName evidence="1">Uncharacterized protein</fullName>
    </submittedName>
</protein>